<name>A0ABZ1YMG0_9NOCA</name>
<accession>A0ABZ1YMG0</accession>
<dbReference type="Pfam" id="PF21863">
    <property type="entry name" value="HTH_67"/>
    <property type="match status" value="1"/>
</dbReference>
<proteinExistence type="predicted"/>
<dbReference type="NCBIfam" id="NF047719">
    <property type="entry name" value="SCO6745_fam_HTH"/>
    <property type="match status" value="1"/>
</dbReference>
<evidence type="ECO:0008006" key="3">
    <source>
        <dbReference type="Google" id="ProtNLM"/>
    </source>
</evidence>
<evidence type="ECO:0000313" key="1">
    <source>
        <dbReference type="EMBL" id="WUV43480.1"/>
    </source>
</evidence>
<sequence length="299" mass="32731">MPLTTVSPHSAHLAFRALEPVHGMIYFTPHGPDAYRELGITDPRMMYFASRSAAFGPVPAEVTIATFFNFNPAAVRAVLPAAWEIASPADIFRARLRAVDRSLRQAWGDDISGPEVRAVAELARRAAERACERPQGRPLFAAHAALPWPDEPHLVLWHAQTLLREYRGDGHVTLLLTEGLDGIEALITHSATGEISPEVLRASRSWSEADWAAGVRRLRERGWMADDAVALSEHGSARRGAIESRTDELSVYPYEAIGEAGCARLCTLAAPLAIRVIEGDLGFPPTLSARYRQMIKAGL</sequence>
<dbReference type="Proteomes" id="UP001432062">
    <property type="component" value="Chromosome"/>
</dbReference>
<dbReference type="InterPro" id="IPR054058">
    <property type="entry name" value="HTH_67"/>
</dbReference>
<dbReference type="EMBL" id="CP109441">
    <property type="protein sequence ID" value="WUV43480.1"/>
    <property type="molecule type" value="Genomic_DNA"/>
</dbReference>
<gene>
    <name evidence="1" type="ORF">OG563_30210</name>
</gene>
<keyword evidence="2" id="KW-1185">Reference proteome</keyword>
<reference evidence="1" key="1">
    <citation type="submission" date="2022-10" db="EMBL/GenBank/DDBJ databases">
        <title>The complete genomes of actinobacterial strains from the NBC collection.</title>
        <authorList>
            <person name="Joergensen T.S."/>
            <person name="Alvarez Arevalo M."/>
            <person name="Sterndorff E.B."/>
            <person name="Faurdal D."/>
            <person name="Vuksanovic O."/>
            <person name="Mourched A.-S."/>
            <person name="Charusanti P."/>
            <person name="Shaw S."/>
            <person name="Blin K."/>
            <person name="Weber T."/>
        </authorList>
    </citation>
    <scope>NUCLEOTIDE SEQUENCE</scope>
    <source>
        <strain evidence="1">NBC_01482</strain>
    </source>
</reference>
<dbReference type="RefSeq" id="WP_327096672.1">
    <property type="nucleotide sequence ID" value="NZ_CP109149.1"/>
</dbReference>
<protein>
    <recommendedName>
        <fullName evidence="3">SalK</fullName>
    </recommendedName>
</protein>
<organism evidence="1 2">
    <name type="scientific">Nocardia vinacea</name>
    <dbReference type="NCBI Taxonomy" id="96468"/>
    <lineage>
        <taxon>Bacteria</taxon>
        <taxon>Bacillati</taxon>
        <taxon>Actinomycetota</taxon>
        <taxon>Actinomycetes</taxon>
        <taxon>Mycobacteriales</taxon>
        <taxon>Nocardiaceae</taxon>
        <taxon>Nocardia</taxon>
    </lineage>
</organism>
<evidence type="ECO:0000313" key="2">
    <source>
        <dbReference type="Proteomes" id="UP001432062"/>
    </source>
</evidence>